<gene>
    <name evidence="2" type="ORF">FHE65_19065</name>
    <name evidence="1" type="ORF">FHE65_22105</name>
</gene>
<evidence type="ECO:0000313" key="1">
    <source>
        <dbReference type="EMBL" id="TNC41792.1"/>
    </source>
</evidence>
<dbReference type="RefSeq" id="WP_139106430.1">
    <property type="nucleotide sequence ID" value="NZ_VDFR01000087.1"/>
</dbReference>
<organism evidence="2 3">
    <name type="scientific">Mumia zhuanghuii</name>
    <dbReference type="NCBI Taxonomy" id="2585211"/>
    <lineage>
        <taxon>Bacteria</taxon>
        <taxon>Bacillati</taxon>
        <taxon>Actinomycetota</taxon>
        <taxon>Actinomycetes</taxon>
        <taxon>Propionibacteriales</taxon>
        <taxon>Nocardioidaceae</taxon>
        <taxon>Mumia</taxon>
    </lineage>
</organism>
<protein>
    <submittedName>
        <fullName evidence="2">Uncharacterized protein</fullName>
    </submittedName>
</protein>
<reference evidence="2 3" key="1">
    <citation type="submission" date="2019-05" db="EMBL/GenBank/DDBJ databases">
        <title>Mumia sp. nov., isolated from the intestinal contents of plateau pika (Ochotona curzoniae) in the Qinghai-Tibet plateau of China.</title>
        <authorList>
            <person name="Tian Z."/>
        </authorList>
    </citation>
    <scope>NUCLEOTIDE SEQUENCE [LARGE SCALE GENOMIC DNA]</scope>
    <source>
        <strain evidence="3">527</strain>
        <strain evidence="2">Z527</strain>
    </source>
</reference>
<evidence type="ECO:0000313" key="2">
    <source>
        <dbReference type="EMBL" id="TNC43133.1"/>
    </source>
</evidence>
<dbReference type="Proteomes" id="UP000306740">
    <property type="component" value="Unassembled WGS sequence"/>
</dbReference>
<name>A0A5C4MGF4_9ACTN</name>
<comment type="caution">
    <text evidence="2">The sequence shown here is derived from an EMBL/GenBank/DDBJ whole genome shotgun (WGS) entry which is preliminary data.</text>
</comment>
<dbReference type="OrthoDB" id="3293457at2"/>
<accession>A0A5C4MGF4</accession>
<proteinExistence type="predicted"/>
<sequence>MTDHLTLDKRLRRLDAAPLDEPIDRDRQSRLLEQVLTADPDVPVELAPPPPRRPVRRVAWGVSAAMALTAVAVALPLTTGGQPAFADWTEKPAVASAQDAQALRAACLDQVGETVGGDGAPRVASEDLVTRLADRRGAWVSVLLTWTGADRYQFTVACLGHLPLRSTDEPSDVTHALMGGGGWAPPTGHELAEGSMAELSVSSGFLGLGEGGRAATTTGDVGPGVVGVTVHAGSTTVEASVKDGTYAAWWPGTLLGPTPPDSANGESGAEPILRYDVTLRDGTVLRDVAPAHPTE</sequence>
<dbReference type="EMBL" id="VDFR01000087">
    <property type="protein sequence ID" value="TNC43133.1"/>
    <property type="molecule type" value="Genomic_DNA"/>
</dbReference>
<dbReference type="EMBL" id="VDFR01000103">
    <property type="protein sequence ID" value="TNC41792.1"/>
    <property type="molecule type" value="Genomic_DNA"/>
</dbReference>
<dbReference type="AlphaFoldDB" id="A0A5C4MGF4"/>
<evidence type="ECO:0000313" key="3">
    <source>
        <dbReference type="Proteomes" id="UP000306740"/>
    </source>
</evidence>